<dbReference type="Gene3D" id="3.90.180.10">
    <property type="entry name" value="Medium-chain alcohol dehydrogenases, catalytic domain"/>
    <property type="match status" value="1"/>
</dbReference>
<evidence type="ECO:0000313" key="5">
    <source>
        <dbReference type="Proteomes" id="UP001586593"/>
    </source>
</evidence>
<comment type="similarity">
    <text evidence="1">Belongs to the zinc-containing alcohol dehydrogenase family.</text>
</comment>
<dbReference type="SUPFAM" id="SSF51735">
    <property type="entry name" value="NAD(P)-binding Rossmann-fold domains"/>
    <property type="match status" value="1"/>
</dbReference>
<evidence type="ECO:0000256" key="2">
    <source>
        <dbReference type="ARBA" id="ARBA00023002"/>
    </source>
</evidence>
<keyword evidence="2" id="KW-0560">Oxidoreductase</keyword>
<dbReference type="PANTHER" id="PTHR45348">
    <property type="entry name" value="HYPOTHETICAL OXIDOREDUCTASE (EUROFUNG)"/>
    <property type="match status" value="1"/>
</dbReference>
<evidence type="ECO:0000259" key="3">
    <source>
        <dbReference type="SMART" id="SM00829"/>
    </source>
</evidence>
<accession>A0ABR3WP49</accession>
<sequence length="385" mass="42163">MAAAPTLAPSVPEKHQAVVITAPRAPLALAEYPTVPPAAGEVLVHVLWTSSTPLDLHQADGGLLIKPPAIMGGTYGGRIVQLGEGGDDGGRLHVGDLVFGFEWRRPSAMGHQTYLTTTDPYTVSKLPANVTLEQAVSVPCNLVTAFHTITKDFELPLPWPIPQTPPQQQDAPILVWGAASSVGNYVLQVLRLWGYRNLLAVAAGKHHDYLRTLGAAVCFDYRQGDVVAEVQKYVAEKIRPHAKQGPAIPYILDCIGSQEGTLRPITKIAEPGAKVAIMLPVIVRHASDEVAPEYEMDVSKVLPDEWRKGVELKGTRTFFYMQNEFFKKHLQREIIPTLLEQGAIEPNKLRIVEGKTLLERAEAARQLLRAGVPSGEKLVWKVDEE</sequence>
<dbReference type="CDD" id="cd08249">
    <property type="entry name" value="enoyl_reductase_like"/>
    <property type="match status" value="1"/>
</dbReference>
<feature type="domain" description="Enoyl reductase (ER)" evidence="3">
    <location>
        <begin position="22"/>
        <end position="379"/>
    </location>
</feature>
<gene>
    <name evidence="4" type="ORF">VTK73DRAFT_5281</name>
</gene>
<proteinExistence type="inferred from homology"/>
<dbReference type="SUPFAM" id="SSF50129">
    <property type="entry name" value="GroES-like"/>
    <property type="match status" value="1"/>
</dbReference>
<dbReference type="SMART" id="SM00829">
    <property type="entry name" value="PKS_ER"/>
    <property type="match status" value="1"/>
</dbReference>
<dbReference type="InterPro" id="IPR047122">
    <property type="entry name" value="Trans-enoyl_RdTase-like"/>
</dbReference>
<comment type="caution">
    <text evidence="4">The sequence shown here is derived from an EMBL/GenBank/DDBJ whole genome shotgun (WGS) entry which is preliminary data.</text>
</comment>
<dbReference type="Pfam" id="PF08240">
    <property type="entry name" value="ADH_N"/>
    <property type="match status" value="1"/>
</dbReference>
<dbReference type="InterPro" id="IPR020843">
    <property type="entry name" value="ER"/>
</dbReference>
<evidence type="ECO:0000313" key="4">
    <source>
        <dbReference type="EMBL" id="KAL1865412.1"/>
    </source>
</evidence>
<keyword evidence="5" id="KW-1185">Reference proteome</keyword>
<dbReference type="EMBL" id="JAZHXJ010000298">
    <property type="protein sequence ID" value="KAL1865412.1"/>
    <property type="molecule type" value="Genomic_DNA"/>
</dbReference>
<reference evidence="4 5" key="1">
    <citation type="journal article" date="2024" name="Commun. Biol.">
        <title>Comparative genomic analysis of thermophilic fungi reveals convergent evolutionary adaptations and gene losses.</title>
        <authorList>
            <person name="Steindorff A.S."/>
            <person name="Aguilar-Pontes M.V."/>
            <person name="Robinson A.J."/>
            <person name="Andreopoulos B."/>
            <person name="LaButti K."/>
            <person name="Kuo A."/>
            <person name="Mondo S."/>
            <person name="Riley R."/>
            <person name="Otillar R."/>
            <person name="Haridas S."/>
            <person name="Lipzen A."/>
            <person name="Grimwood J."/>
            <person name="Schmutz J."/>
            <person name="Clum A."/>
            <person name="Reid I.D."/>
            <person name="Moisan M.C."/>
            <person name="Butler G."/>
            <person name="Nguyen T.T.M."/>
            <person name="Dewar K."/>
            <person name="Conant G."/>
            <person name="Drula E."/>
            <person name="Henrissat B."/>
            <person name="Hansel C."/>
            <person name="Singer S."/>
            <person name="Hutchinson M.I."/>
            <person name="de Vries R.P."/>
            <person name="Natvig D.O."/>
            <person name="Powell A.J."/>
            <person name="Tsang A."/>
            <person name="Grigoriev I.V."/>
        </authorList>
    </citation>
    <scope>NUCLEOTIDE SEQUENCE [LARGE SCALE GENOMIC DNA]</scope>
    <source>
        <strain evidence="4 5">ATCC 24622</strain>
    </source>
</reference>
<dbReference type="Proteomes" id="UP001586593">
    <property type="component" value="Unassembled WGS sequence"/>
</dbReference>
<evidence type="ECO:0000256" key="1">
    <source>
        <dbReference type="ARBA" id="ARBA00008072"/>
    </source>
</evidence>
<dbReference type="InterPro" id="IPR036291">
    <property type="entry name" value="NAD(P)-bd_dom_sf"/>
</dbReference>
<dbReference type="Gene3D" id="3.40.50.720">
    <property type="entry name" value="NAD(P)-binding Rossmann-like Domain"/>
    <property type="match status" value="1"/>
</dbReference>
<dbReference type="InterPro" id="IPR011032">
    <property type="entry name" value="GroES-like_sf"/>
</dbReference>
<name>A0ABR3WP49_9PEZI</name>
<organism evidence="4 5">
    <name type="scientific">Phialemonium thermophilum</name>
    <dbReference type="NCBI Taxonomy" id="223376"/>
    <lineage>
        <taxon>Eukaryota</taxon>
        <taxon>Fungi</taxon>
        <taxon>Dikarya</taxon>
        <taxon>Ascomycota</taxon>
        <taxon>Pezizomycotina</taxon>
        <taxon>Sordariomycetes</taxon>
        <taxon>Sordariomycetidae</taxon>
        <taxon>Cephalothecales</taxon>
        <taxon>Cephalothecaceae</taxon>
        <taxon>Phialemonium</taxon>
    </lineage>
</organism>
<dbReference type="InterPro" id="IPR013154">
    <property type="entry name" value="ADH-like_N"/>
</dbReference>
<dbReference type="PANTHER" id="PTHR45348:SF3">
    <property type="entry name" value="ENOYL REDUCTASE (ER) DOMAIN-CONTAINING PROTEIN"/>
    <property type="match status" value="1"/>
</dbReference>
<protein>
    <recommendedName>
        <fullName evidence="3">Enoyl reductase (ER) domain-containing protein</fullName>
    </recommendedName>
</protein>